<dbReference type="InterPro" id="IPR022398">
    <property type="entry name" value="Peptidase_S8_His-AS"/>
</dbReference>
<evidence type="ECO:0000259" key="10">
    <source>
        <dbReference type="Pfam" id="PF06280"/>
    </source>
</evidence>
<dbReference type="PRINTS" id="PR00723">
    <property type="entry name" value="SUBTILISIN"/>
</dbReference>
<dbReference type="SUPFAM" id="SSF52743">
    <property type="entry name" value="Subtilisin-like"/>
    <property type="match status" value="1"/>
</dbReference>
<dbReference type="SUPFAM" id="SSF52025">
    <property type="entry name" value="PA domain"/>
    <property type="match status" value="1"/>
</dbReference>
<feature type="active site" description="Charge relay system" evidence="6 7">
    <location>
        <position position="543"/>
    </location>
</feature>
<name>A0A2C5XH13_9PEZI</name>
<dbReference type="InterPro" id="IPR050131">
    <property type="entry name" value="Peptidase_S8_subtilisin-like"/>
</dbReference>
<dbReference type="GO" id="GO:0004252">
    <property type="term" value="F:serine-type endopeptidase activity"/>
    <property type="evidence" value="ECO:0007669"/>
    <property type="project" value="UniProtKB-UniRule"/>
</dbReference>
<dbReference type="PROSITE" id="PS00136">
    <property type="entry name" value="SUBTILASE_ASP"/>
    <property type="match status" value="1"/>
</dbReference>
<evidence type="ECO:0000256" key="4">
    <source>
        <dbReference type="ARBA" id="ARBA00022801"/>
    </source>
</evidence>
<dbReference type="InterPro" id="IPR046450">
    <property type="entry name" value="PA_dom_sf"/>
</dbReference>
<dbReference type="AlphaFoldDB" id="A0A2C5XH13"/>
<dbReference type="GO" id="GO:0016020">
    <property type="term" value="C:membrane"/>
    <property type="evidence" value="ECO:0007669"/>
    <property type="project" value="InterPro"/>
</dbReference>
<evidence type="ECO:0000259" key="9">
    <source>
        <dbReference type="Pfam" id="PF00082"/>
    </source>
</evidence>
<dbReference type="Gene3D" id="3.50.30.30">
    <property type="match status" value="1"/>
</dbReference>
<reference evidence="11 12" key="2">
    <citation type="journal article" date="2013" name="IMA Fungus">
        <title>IMA Genome-F 1: Ceratocystis fimbriata: Draft nuclear genome sequence for the plant pathogen, Ceratocystis fimbriata.</title>
        <authorList>
            <person name="Wilken P.M."/>
            <person name="Steenkamp E.T."/>
            <person name="Wingfield M.J."/>
            <person name="de Beer Z.W."/>
            <person name="Wingfield B.D."/>
        </authorList>
    </citation>
    <scope>NUCLEOTIDE SEQUENCE [LARGE SCALE GENOMIC DNA]</scope>
    <source>
        <strain evidence="11 12">CBS 114723</strain>
    </source>
</reference>
<dbReference type="GO" id="GO:0006508">
    <property type="term" value="P:proteolysis"/>
    <property type="evidence" value="ECO:0007669"/>
    <property type="project" value="UniProtKB-KW"/>
</dbReference>
<dbReference type="PANTHER" id="PTHR43806">
    <property type="entry name" value="PEPTIDASE S8"/>
    <property type="match status" value="1"/>
</dbReference>
<dbReference type="PROSITE" id="PS51892">
    <property type="entry name" value="SUBTILASE"/>
    <property type="match status" value="1"/>
</dbReference>
<dbReference type="InterPro" id="IPR015500">
    <property type="entry name" value="Peptidase_S8_subtilisin-rel"/>
</dbReference>
<comment type="caution">
    <text evidence="11">The sequence shown here is derived from an EMBL/GenBank/DDBJ whole genome shotgun (WGS) entry which is preliminary data.</text>
</comment>
<feature type="active site" description="Charge relay system" evidence="6 7">
    <location>
        <position position="216"/>
    </location>
</feature>
<evidence type="ECO:0000256" key="1">
    <source>
        <dbReference type="ARBA" id="ARBA00011073"/>
    </source>
</evidence>
<comment type="similarity">
    <text evidence="1 7">Belongs to the peptidase S8 family.</text>
</comment>
<feature type="domain" description="Peptidase S8/S53" evidence="9">
    <location>
        <begin position="156"/>
        <end position="586"/>
    </location>
</feature>
<dbReference type="Pfam" id="PF06280">
    <property type="entry name" value="fn3_5"/>
    <property type="match status" value="1"/>
</dbReference>
<reference evidence="11 12" key="1">
    <citation type="journal article" date="2013" name="Fungal Biol.">
        <title>Analysis of microsatellite markers in the genome of the plant pathogen Ceratocystis fimbriata.</title>
        <authorList>
            <person name="Simpson M.C."/>
            <person name="Wilken P.M."/>
            <person name="Coetzee M.P."/>
            <person name="Wingfield M.J."/>
            <person name="Wingfield B.D."/>
        </authorList>
    </citation>
    <scope>NUCLEOTIDE SEQUENCE [LARGE SCALE GENOMIC DNA]</scope>
    <source>
        <strain evidence="11 12">CBS 114723</strain>
    </source>
</reference>
<dbReference type="Proteomes" id="UP000222788">
    <property type="component" value="Unassembled WGS sequence"/>
</dbReference>
<evidence type="ECO:0000256" key="3">
    <source>
        <dbReference type="ARBA" id="ARBA00022729"/>
    </source>
</evidence>
<evidence type="ECO:0000313" key="12">
    <source>
        <dbReference type="Proteomes" id="UP000222788"/>
    </source>
</evidence>
<evidence type="ECO:0000256" key="7">
    <source>
        <dbReference type="PROSITE-ProRule" id="PRU01240"/>
    </source>
</evidence>
<evidence type="ECO:0000256" key="8">
    <source>
        <dbReference type="SAM" id="SignalP"/>
    </source>
</evidence>
<feature type="domain" description="C5a peptidase/Subtilisin-like protease SBT2-like Fn3-like" evidence="10">
    <location>
        <begin position="631"/>
        <end position="735"/>
    </location>
</feature>
<dbReference type="Pfam" id="PF00082">
    <property type="entry name" value="Peptidase_S8"/>
    <property type="match status" value="1"/>
</dbReference>
<accession>A0A2C5XH13</accession>
<evidence type="ECO:0000256" key="6">
    <source>
        <dbReference type="PIRSR" id="PIRSR615500-1"/>
    </source>
</evidence>
<keyword evidence="2 7" id="KW-0645">Protease</keyword>
<dbReference type="STRING" id="1035309.A0A2C5XH13"/>
<keyword evidence="12" id="KW-1185">Reference proteome</keyword>
<dbReference type="InterPro" id="IPR036852">
    <property type="entry name" value="Peptidase_S8/S53_dom_sf"/>
</dbReference>
<feature type="active site" description="Charge relay system" evidence="6 7">
    <location>
        <position position="165"/>
    </location>
</feature>
<dbReference type="PROSITE" id="PS00137">
    <property type="entry name" value="SUBTILASE_HIS"/>
    <property type="match status" value="1"/>
</dbReference>
<protein>
    <submittedName>
        <fullName evidence="11">Minor extracellular protease vpr</fullName>
    </submittedName>
</protein>
<evidence type="ECO:0000313" key="11">
    <source>
        <dbReference type="EMBL" id="PHH55400.1"/>
    </source>
</evidence>
<feature type="signal peptide" evidence="8">
    <location>
        <begin position="1"/>
        <end position="23"/>
    </location>
</feature>
<sequence>MVFFPCLIVSILTLVSSATVVLAEEKVPLRHLSNRYIIEIQDKTDLNVFYKKITNKDIEVRINYDYPLFRGASIEFTNPATSDQLLQEIRSLKDVEVRPVIEIHRSDLGLEKVQDLPALLKRDGEVDTIDPLTGLNYDSTHDMTQVNKLHAKGYRGKGIKIAVIDSGIDYLHPDLGGCFGKGCLVTHGYDFVGNDYSGNVGQKPVPGPDPMDCSGHGTHVAGIIAAQGNQWKFTGAAPEVTLGAYKIAGCYGSTTNDIMIDAFNRAYLDGFDIITSSLGYSSGWSEEALTDTLQRITRMGVPCIMSAGNSGNEGMFYTNDAPTDVGVLSVGSLDNINTPKIEIPSNYSIDGGPPIEFEWTRGDPDKYWEDVQDWEIFPVGLDTSATSNGCLWEDYPKGIDLSKKVVLLRRGGCEFLKKAFIATFTRAKYVIMYNNAPGTADIDVSPVPGLFGFAMVTAEMGETWIKEISAGKKITLTMAHPWKVIPHLSISANTETGGYLSNYTSWGPSWELGVTPVISAPGASILSTYPRAKGSYAVFSGTSMSAPLVASIVALVGSVRKKLDPPTIGNLLANYASPKNFNQGDGSGAVDSLAPVPQQGAGLVQAYDAAFANSILSRSYVTFRDGGSIPRTVKFQVKNIGNTKLSYKVHHEPALTALTKESEKYKAFMEFPNTLTKDFATVTVSREEFTLAPRSSITLELTAIAPENLGMSLLPVWSGYMVFTVSDKTKMVLPYQGLTGYLNSVSQLEAERTFLTFIPKGEVSPYRKLHHIPIDSKETWILPTPGTNKATHQVIDDTQMPGARVNPSLRGARVELPGFQVKLVAGSIYLRADLVPISQHLKSRTHKSLGVEIIGQHHHYPKVYTNRGKFIEAFDGRLNDGTYAPPGEYKWLFRALKIGGNYKKAEDYDTCESASFEITYEDRLIPQEVAAARMIEKQKEKTRPKLKEVMTPVNLGS</sequence>
<keyword evidence="5 7" id="KW-0720">Serine protease</keyword>
<dbReference type="EMBL" id="APWK03000011">
    <property type="protein sequence ID" value="PHH55400.1"/>
    <property type="molecule type" value="Genomic_DNA"/>
</dbReference>
<evidence type="ECO:0000256" key="2">
    <source>
        <dbReference type="ARBA" id="ARBA00022670"/>
    </source>
</evidence>
<keyword evidence="4 7" id="KW-0378">Hydrolase</keyword>
<dbReference type="InterPro" id="IPR000209">
    <property type="entry name" value="Peptidase_S8/S53_dom"/>
</dbReference>
<evidence type="ECO:0000256" key="5">
    <source>
        <dbReference type="ARBA" id="ARBA00022825"/>
    </source>
</evidence>
<keyword evidence="3 8" id="KW-0732">Signal</keyword>
<dbReference type="InterPro" id="IPR023827">
    <property type="entry name" value="Peptidase_S8_Asp-AS"/>
</dbReference>
<proteinExistence type="inferred from homology"/>
<dbReference type="Gene3D" id="3.40.50.200">
    <property type="entry name" value="Peptidase S8/S53 domain"/>
    <property type="match status" value="2"/>
</dbReference>
<dbReference type="OrthoDB" id="10256524at2759"/>
<dbReference type="PANTHER" id="PTHR43806:SF66">
    <property type="entry name" value="SERIN ENDOPEPTIDASE"/>
    <property type="match status" value="1"/>
</dbReference>
<dbReference type="InterPro" id="IPR034187">
    <property type="entry name" value="Peptidases_S8_5"/>
</dbReference>
<feature type="chain" id="PRO_5012022011" evidence="8">
    <location>
        <begin position="24"/>
        <end position="957"/>
    </location>
</feature>
<gene>
    <name evidence="11" type="primary">vpr</name>
    <name evidence="11" type="ORF">CFIMG_007291RA00001</name>
</gene>
<dbReference type="CDD" id="cd07489">
    <property type="entry name" value="Peptidases_S8_5"/>
    <property type="match status" value="1"/>
</dbReference>
<organism evidence="11 12">
    <name type="scientific">Ceratocystis fimbriata CBS 114723</name>
    <dbReference type="NCBI Taxonomy" id="1035309"/>
    <lineage>
        <taxon>Eukaryota</taxon>
        <taxon>Fungi</taxon>
        <taxon>Dikarya</taxon>
        <taxon>Ascomycota</taxon>
        <taxon>Pezizomycotina</taxon>
        <taxon>Sordariomycetes</taxon>
        <taxon>Hypocreomycetidae</taxon>
        <taxon>Microascales</taxon>
        <taxon>Ceratocystidaceae</taxon>
        <taxon>Ceratocystis</taxon>
    </lineage>
</organism>
<dbReference type="InterPro" id="IPR010435">
    <property type="entry name" value="C5a/SBT2-like_Fn3"/>
</dbReference>